<keyword evidence="2" id="KW-1185">Reference proteome</keyword>
<protein>
    <recommendedName>
        <fullName evidence="3">Lipocalin-like domain-containing protein</fullName>
    </recommendedName>
</protein>
<dbReference type="OrthoDB" id="799247at2"/>
<evidence type="ECO:0000313" key="1">
    <source>
        <dbReference type="EMBL" id="QEC62681.1"/>
    </source>
</evidence>
<reference evidence="1 2" key="1">
    <citation type="journal article" date="2017" name="Curr. Microbiol.">
        <title>Mucilaginibacter ginsenosidivorans sp. nov., Isolated from Soil of Ginseng Field.</title>
        <authorList>
            <person name="Kim M.M."/>
            <person name="Siddiqi M.Z."/>
            <person name="Im W.T."/>
        </authorList>
    </citation>
    <scope>NUCLEOTIDE SEQUENCE [LARGE SCALE GENOMIC DNA]</scope>
    <source>
        <strain evidence="1 2">Gsoil 3017</strain>
    </source>
</reference>
<sequence>MKRCFLLIAVLITVTACKKDKVIISPGLFGKWEMRLKMGSIAGFDSTFKAGNGRILQFKSDSTYLQYSKNRVVNRGTFHIRPSDFPSPGSKAISFDGSGYADVFILKGDSLQIGMDFDDGVETHYVKISD</sequence>
<evidence type="ECO:0008006" key="3">
    <source>
        <dbReference type="Google" id="ProtNLM"/>
    </source>
</evidence>
<evidence type="ECO:0000313" key="2">
    <source>
        <dbReference type="Proteomes" id="UP000321479"/>
    </source>
</evidence>
<dbReference type="RefSeq" id="WP_147031258.1">
    <property type="nucleotide sequence ID" value="NZ_CP042436.1"/>
</dbReference>
<dbReference type="PROSITE" id="PS51257">
    <property type="entry name" value="PROKAR_LIPOPROTEIN"/>
    <property type="match status" value="1"/>
</dbReference>
<name>A0A5B8UWG5_9SPHI</name>
<dbReference type="AlphaFoldDB" id="A0A5B8UWG5"/>
<gene>
    <name evidence="1" type="ORF">FRZ54_08805</name>
</gene>
<organism evidence="1 2">
    <name type="scientific">Mucilaginibacter ginsenosidivorans</name>
    <dbReference type="NCBI Taxonomy" id="398053"/>
    <lineage>
        <taxon>Bacteria</taxon>
        <taxon>Pseudomonadati</taxon>
        <taxon>Bacteroidota</taxon>
        <taxon>Sphingobacteriia</taxon>
        <taxon>Sphingobacteriales</taxon>
        <taxon>Sphingobacteriaceae</taxon>
        <taxon>Mucilaginibacter</taxon>
    </lineage>
</organism>
<accession>A0A5B8UWG5</accession>
<dbReference type="KEGG" id="mgin:FRZ54_08805"/>
<dbReference type="Proteomes" id="UP000321479">
    <property type="component" value="Chromosome"/>
</dbReference>
<dbReference type="EMBL" id="CP042436">
    <property type="protein sequence ID" value="QEC62681.1"/>
    <property type="molecule type" value="Genomic_DNA"/>
</dbReference>
<proteinExistence type="predicted"/>